<dbReference type="AlphaFoldDB" id="A0A0S2VZ86"/>
<dbReference type="Proteomes" id="UP000064844">
    <property type="component" value="Chromosome"/>
</dbReference>
<dbReference type="Proteomes" id="UP000245778">
    <property type="component" value="Unassembled WGS sequence"/>
</dbReference>
<gene>
    <name evidence="3" type="ORF">C7373_101611</name>
    <name evidence="2" type="ORF">IB211_00018c</name>
</gene>
<evidence type="ECO:0000313" key="2">
    <source>
        <dbReference type="EMBL" id="ALP92414.1"/>
    </source>
</evidence>
<reference evidence="4" key="2">
    <citation type="submission" date="2015-04" db="EMBL/GenBank/DDBJ databases">
        <title>A butyrogenic pathway from the amino acid lysine in a human gut commensal.</title>
        <authorList>
            <person name="de Vos W.M."/>
            <person name="Bui N.T.P."/>
            <person name="Plugge C.M."/>
            <person name="Ritari J."/>
        </authorList>
    </citation>
    <scope>NUCLEOTIDE SEQUENCE [LARGE SCALE GENOMIC DNA]</scope>
    <source>
        <strain evidence="4">AF211</strain>
    </source>
</reference>
<keyword evidence="4" id="KW-1185">Reference proteome</keyword>
<feature type="transmembrane region" description="Helical" evidence="1">
    <location>
        <begin position="47"/>
        <end position="67"/>
    </location>
</feature>
<evidence type="ECO:0000313" key="4">
    <source>
        <dbReference type="Proteomes" id="UP000064844"/>
    </source>
</evidence>
<keyword evidence="1" id="KW-1133">Transmembrane helix</keyword>
<sequence length="77" mass="8705">MLKNWCAAGRLMLRDMDLEDMAALKVCLLAMGTLLGLSVPFRWKKPAALLGSFLFVGTYLPLMVRLLECLTRTERET</sequence>
<feature type="transmembrane region" description="Helical" evidence="1">
    <location>
        <begin position="21"/>
        <end position="41"/>
    </location>
</feature>
<reference evidence="2 4" key="1">
    <citation type="journal article" date="2015" name="Nat. Commun.">
        <title>Production of butyrate from lysine and the Amadori product fructoselysine by a human gut commensal.</title>
        <authorList>
            <person name="Bui T.P."/>
            <person name="Ritari J."/>
            <person name="Boeren S."/>
            <person name="de Waard P."/>
            <person name="Plugge C.M."/>
            <person name="de Vos W.M."/>
        </authorList>
    </citation>
    <scope>NUCLEOTIDE SEQUENCE [LARGE SCALE GENOMIC DNA]</scope>
    <source>
        <strain evidence="2 4">AF211</strain>
    </source>
</reference>
<evidence type="ECO:0008006" key="6">
    <source>
        <dbReference type="Google" id="ProtNLM"/>
    </source>
</evidence>
<dbReference type="EMBL" id="CP011307">
    <property type="protein sequence ID" value="ALP92414.1"/>
    <property type="molecule type" value="Genomic_DNA"/>
</dbReference>
<name>A0A0S2VZ86_9FIRM</name>
<keyword evidence="1" id="KW-0472">Membrane</keyword>
<dbReference type="OrthoDB" id="2087727at2"/>
<accession>A0A0S2VZ86</accession>
<dbReference type="GeneID" id="93227663"/>
<dbReference type="STRING" id="1297617.IB211_00018c"/>
<evidence type="ECO:0000313" key="5">
    <source>
        <dbReference type="Proteomes" id="UP000245778"/>
    </source>
</evidence>
<evidence type="ECO:0000256" key="1">
    <source>
        <dbReference type="SAM" id="Phobius"/>
    </source>
</evidence>
<dbReference type="RefSeq" id="WP_058116698.1">
    <property type="nucleotide sequence ID" value="NZ_CAUFHD010000003.1"/>
</dbReference>
<dbReference type="KEGG" id="ibu:IB211_00018c"/>
<proteinExistence type="predicted"/>
<reference evidence="3 5" key="3">
    <citation type="submission" date="2018-04" db="EMBL/GenBank/DDBJ databases">
        <title>Genomic Encyclopedia of Type Strains, Phase IV (KMG-IV): sequencing the most valuable type-strain genomes for metagenomic binning, comparative biology and taxonomic classification.</title>
        <authorList>
            <person name="Goeker M."/>
        </authorList>
    </citation>
    <scope>NUCLEOTIDE SEQUENCE [LARGE SCALE GENOMIC DNA]</scope>
    <source>
        <strain evidence="3 5">DSM 26588</strain>
    </source>
</reference>
<protein>
    <recommendedName>
        <fullName evidence="6">Permease of phosphate ABC transporter</fullName>
    </recommendedName>
</protein>
<organism evidence="2 4">
    <name type="scientific">Intestinimonas butyriciproducens</name>
    <dbReference type="NCBI Taxonomy" id="1297617"/>
    <lineage>
        <taxon>Bacteria</taxon>
        <taxon>Bacillati</taxon>
        <taxon>Bacillota</taxon>
        <taxon>Clostridia</taxon>
        <taxon>Eubacteriales</taxon>
        <taxon>Intestinimonas</taxon>
    </lineage>
</organism>
<dbReference type="EMBL" id="QEKK01000001">
    <property type="protein sequence ID" value="PVY60094.1"/>
    <property type="molecule type" value="Genomic_DNA"/>
</dbReference>
<keyword evidence="1" id="KW-0812">Transmembrane</keyword>
<dbReference type="eggNOG" id="ENOG5030GRC">
    <property type="taxonomic scope" value="Bacteria"/>
</dbReference>
<evidence type="ECO:0000313" key="3">
    <source>
        <dbReference type="EMBL" id="PVY60094.1"/>
    </source>
</evidence>